<reference evidence="2 3" key="1">
    <citation type="submission" date="2016-11" db="EMBL/GenBank/DDBJ databases">
        <title>Whole genomes of Flavobacteriaceae.</title>
        <authorList>
            <person name="Stine C."/>
            <person name="Li C."/>
            <person name="Tadesse D."/>
        </authorList>
    </citation>
    <scope>NUCLEOTIDE SEQUENCE [LARGE SCALE GENOMIC DNA]</scope>
    <source>
        <strain evidence="2 3">DSM 15937</strain>
    </source>
</reference>
<dbReference type="InterPro" id="IPR001650">
    <property type="entry name" value="Helicase_C-like"/>
</dbReference>
<dbReference type="PANTHER" id="PTHR47396:SF1">
    <property type="entry name" value="ATP-DEPENDENT HELICASE IRC3-RELATED"/>
    <property type="match status" value="1"/>
</dbReference>
<dbReference type="PANTHER" id="PTHR47396">
    <property type="entry name" value="TYPE I RESTRICTION ENZYME ECOKI R PROTEIN"/>
    <property type="match status" value="1"/>
</dbReference>
<protein>
    <submittedName>
        <fullName evidence="2">Restriction endonuclease subunit R</fullName>
    </submittedName>
</protein>
<comment type="caution">
    <text evidence="2">The sequence shown here is derived from an EMBL/GenBank/DDBJ whole genome shotgun (WGS) entry which is preliminary data.</text>
</comment>
<gene>
    <name evidence="2" type="ORF">B0A65_22950</name>
</gene>
<organism evidence="2 3">
    <name type="scientific">Flavobacterium frigidimaris</name>
    <dbReference type="NCBI Taxonomy" id="262320"/>
    <lineage>
        <taxon>Bacteria</taxon>
        <taxon>Pseudomonadati</taxon>
        <taxon>Bacteroidota</taxon>
        <taxon>Flavobacteriia</taxon>
        <taxon>Flavobacteriales</taxon>
        <taxon>Flavobacteriaceae</taxon>
        <taxon>Flavobacterium</taxon>
    </lineage>
</organism>
<dbReference type="CDD" id="cd18799">
    <property type="entry name" value="SF2_C_EcoAI-like"/>
    <property type="match status" value="1"/>
</dbReference>
<keyword evidence="2" id="KW-0378">Hydrolase</keyword>
<sequence>MINQNPEQIARDNIDKQLILCGWIIQDKKKVNLAAGLGIAIREYQTDIGPADYVLFVDRKAVGIIEAKREEEGLHLTSTVQEQSVQYANAKLRLLNNDPLPFVYESTGEVTRFTDYRDPKPRSRNVFTFHRPETFNQWLKESKTLRGRLHDIPDLPIDGLRDCQITAITNLEKSFKDQNPKALIQMATGSGKTFTAISFIYRLLKYSKAKRILFLVDTKNLGEQAEGEFRSYTANEDNRLFTELYGVTRLSSSFIPNDSQVYISTIQRMYSILKETELDESEEEKNPNEIAFETKAPIPVGYNEKVPIEFFDFVVIDECHRSIYNLWKQVLDYFDVFQIGLTATPDNRTFGYFNQNLVCDYGYEKAVIDGVLVPYNVFTVETEITKNGSILKSFGEPVDRRERLTRKRFWENLDEDIEYSGKQLDKDIVNPSTIRTIIKAVKENLPAMFPDRIDSKGNFEVPKLLIFAKTDSHAEDIIEIVREEFAEENKFCKKITYRSEEDPKSVLQQFRNDYYPRIAVTVDMIATGTDIRPLEVLLFMRDVKSRSYYEQMKGRGTRTCSIEELKAKGTPSAKFSKDHFVIIDAIGVENSQKTDSRPLEKAPGVSLKNVLDSIVMGNTSEDMLTTLANRLIRLERQLSEKDKLKFAEQANGFTINHIVKQLLNAYDPDTIEKTEKAIKIKMNGFAPIEIDQNIEQEKKQLIENAVSFFDNPDLRDFIIDIRKRYDQIIDVVNIDAITKIGWVKDQDEEANIVITDFKNWIDNHKDEITALQIFYAQDFRYRSFTYKMIKDLCEKLKTDKPLLAPLTIWKAYEQLEKTNGSAKNELIALVSLIRKVIGIDTTLTSYDKTVDKNFQDWIFKKNAGQHNTFTETQIQWLRMMKDYVANSFSIEKDDFDLSPFNAEGGLSKMWQLFGEETDEIIKELNEVLAA</sequence>
<dbReference type="Gene3D" id="3.40.50.300">
    <property type="entry name" value="P-loop containing nucleotide triphosphate hydrolases"/>
    <property type="match status" value="2"/>
</dbReference>
<accession>A0ABX4BJJ6</accession>
<dbReference type="SUPFAM" id="SSF52540">
    <property type="entry name" value="P-loop containing nucleoside triphosphate hydrolases"/>
    <property type="match status" value="2"/>
</dbReference>
<feature type="domain" description="Helicase ATP-binding" evidence="1">
    <location>
        <begin position="173"/>
        <end position="363"/>
    </location>
</feature>
<dbReference type="GO" id="GO:0004519">
    <property type="term" value="F:endonuclease activity"/>
    <property type="evidence" value="ECO:0007669"/>
    <property type="project" value="UniProtKB-KW"/>
</dbReference>
<dbReference type="InterPro" id="IPR006935">
    <property type="entry name" value="Helicase/UvrB_N"/>
</dbReference>
<dbReference type="InterPro" id="IPR050742">
    <property type="entry name" value="Helicase_Restrict-Modif_Enz"/>
</dbReference>
<dbReference type="InterPro" id="IPR014001">
    <property type="entry name" value="Helicase_ATP-bd"/>
</dbReference>
<dbReference type="InterPro" id="IPR013670">
    <property type="entry name" value="EcoEI_R_C_dom"/>
</dbReference>
<dbReference type="PROSITE" id="PS51192">
    <property type="entry name" value="HELICASE_ATP_BIND_1"/>
    <property type="match status" value="1"/>
</dbReference>
<dbReference type="Pfam" id="PF00271">
    <property type="entry name" value="Helicase_C"/>
    <property type="match status" value="1"/>
</dbReference>
<dbReference type="Pfam" id="PF04851">
    <property type="entry name" value="ResIII"/>
    <property type="match status" value="1"/>
</dbReference>
<dbReference type="Pfam" id="PF08463">
    <property type="entry name" value="EcoEI_R_C"/>
    <property type="match status" value="1"/>
</dbReference>
<keyword evidence="2" id="KW-0540">Nuclease</keyword>
<dbReference type="EMBL" id="MUGV01000065">
    <property type="protein sequence ID" value="OXA74851.1"/>
    <property type="molecule type" value="Genomic_DNA"/>
</dbReference>
<dbReference type="CDD" id="cd18032">
    <property type="entry name" value="DEXHc_RE_I_III_res"/>
    <property type="match status" value="1"/>
</dbReference>
<evidence type="ECO:0000259" key="1">
    <source>
        <dbReference type="PROSITE" id="PS51192"/>
    </source>
</evidence>
<name>A0ABX4BJJ6_FLAFR</name>
<dbReference type="InterPro" id="IPR027417">
    <property type="entry name" value="P-loop_NTPase"/>
</dbReference>
<dbReference type="Proteomes" id="UP000198382">
    <property type="component" value="Unassembled WGS sequence"/>
</dbReference>
<dbReference type="RefSeq" id="WP_074657895.1">
    <property type="nucleotide sequence ID" value="NZ_MUGV01000065.1"/>
</dbReference>
<keyword evidence="3" id="KW-1185">Reference proteome</keyword>
<dbReference type="SMART" id="SM00487">
    <property type="entry name" value="DEXDc"/>
    <property type="match status" value="1"/>
</dbReference>
<evidence type="ECO:0000313" key="2">
    <source>
        <dbReference type="EMBL" id="OXA74851.1"/>
    </source>
</evidence>
<proteinExistence type="predicted"/>
<keyword evidence="2" id="KW-0255">Endonuclease</keyword>
<evidence type="ECO:0000313" key="3">
    <source>
        <dbReference type="Proteomes" id="UP000198382"/>
    </source>
</evidence>
<dbReference type="Gene3D" id="3.90.1570.30">
    <property type="match status" value="1"/>
</dbReference>